<accession>A0A8H7SDT8</accession>
<comment type="caution">
    <text evidence="7">The sequence shown here is derived from an EMBL/GenBank/DDBJ whole genome shotgun (WGS) entry which is preliminary data.</text>
</comment>
<feature type="compositionally biased region" description="Basic and acidic residues" evidence="5">
    <location>
        <begin position="479"/>
        <end position="489"/>
    </location>
</feature>
<dbReference type="InterPro" id="IPR037185">
    <property type="entry name" value="EmrE-like"/>
</dbReference>
<dbReference type="GO" id="GO:0015095">
    <property type="term" value="F:magnesium ion transmembrane transporter activity"/>
    <property type="evidence" value="ECO:0007669"/>
    <property type="project" value="InterPro"/>
</dbReference>
<keyword evidence="2 6" id="KW-0812">Transmembrane</keyword>
<feature type="transmembrane region" description="Helical" evidence="6">
    <location>
        <begin position="406"/>
        <end position="427"/>
    </location>
</feature>
<feature type="transmembrane region" description="Helical" evidence="6">
    <location>
        <begin position="379"/>
        <end position="400"/>
    </location>
</feature>
<feature type="transmembrane region" description="Helical" evidence="6">
    <location>
        <begin position="312"/>
        <end position="336"/>
    </location>
</feature>
<feature type="transmembrane region" description="Helical" evidence="6">
    <location>
        <begin position="97"/>
        <end position="120"/>
    </location>
</feature>
<keyword evidence="4 6" id="KW-0472">Membrane</keyword>
<feature type="transmembrane region" description="Helical" evidence="6">
    <location>
        <begin position="54"/>
        <end position="77"/>
    </location>
</feature>
<evidence type="ECO:0000256" key="5">
    <source>
        <dbReference type="SAM" id="MobiDB-lite"/>
    </source>
</evidence>
<proteinExistence type="predicted"/>
<organism evidence="7 8">
    <name type="scientific">Thamnidium elegans</name>
    <dbReference type="NCBI Taxonomy" id="101142"/>
    <lineage>
        <taxon>Eukaryota</taxon>
        <taxon>Fungi</taxon>
        <taxon>Fungi incertae sedis</taxon>
        <taxon>Mucoromycota</taxon>
        <taxon>Mucoromycotina</taxon>
        <taxon>Mucoromycetes</taxon>
        <taxon>Mucorales</taxon>
        <taxon>Mucorineae</taxon>
        <taxon>Mucoraceae</taxon>
        <taxon>Thamnidium</taxon>
    </lineage>
</organism>
<feature type="region of interest" description="Disordered" evidence="5">
    <location>
        <begin position="469"/>
        <end position="489"/>
    </location>
</feature>
<feature type="transmembrane region" description="Helical" evidence="6">
    <location>
        <begin position="277"/>
        <end position="300"/>
    </location>
</feature>
<evidence type="ECO:0000256" key="6">
    <source>
        <dbReference type="SAM" id="Phobius"/>
    </source>
</evidence>
<comment type="subcellular location">
    <subcellularLocation>
        <location evidence="1">Membrane</location>
        <topology evidence="1">Multi-pass membrane protein</topology>
    </subcellularLocation>
</comment>
<name>A0A8H7SDT8_9FUNG</name>
<dbReference type="PANTHER" id="PTHR12570:SF92">
    <property type="entry name" value="SPICHTHYIN, ISOFORM B"/>
    <property type="match status" value="1"/>
</dbReference>
<evidence type="ECO:0000313" key="8">
    <source>
        <dbReference type="Proteomes" id="UP000613177"/>
    </source>
</evidence>
<evidence type="ECO:0000256" key="3">
    <source>
        <dbReference type="ARBA" id="ARBA00022989"/>
    </source>
</evidence>
<gene>
    <name evidence="7" type="ORF">INT48_009415</name>
</gene>
<keyword evidence="3 6" id="KW-1133">Transmembrane helix</keyword>
<feature type="transmembrane region" description="Helical" evidence="6">
    <location>
        <begin position="140"/>
        <end position="162"/>
    </location>
</feature>
<dbReference type="Pfam" id="PF05653">
    <property type="entry name" value="Mg_trans_NIPA"/>
    <property type="match status" value="1"/>
</dbReference>
<dbReference type="GO" id="GO:0016020">
    <property type="term" value="C:membrane"/>
    <property type="evidence" value="ECO:0007669"/>
    <property type="project" value="UniProtKB-SubCell"/>
</dbReference>
<evidence type="ECO:0000256" key="2">
    <source>
        <dbReference type="ARBA" id="ARBA00022692"/>
    </source>
</evidence>
<protein>
    <recommendedName>
        <fullName evidence="9">Magnesium transporter</fullName>
    </recommendedName>
</protein>
<sequence length="576" mass="63364">MLLAFLLLPLGFRFFKAAVTLGFRTLIFIIPLVEIAPSEASLHINMKYGLIDKYTIAGIIYVSLQPSLNPFMSFLDFISQRSRDSQFDKFQLFGIDIFVDAATAIDAAVAVKASLIWVILCEMNSTDIGESLIGDTHGSLYKIIGVTLAITSGIFIGSSFVLKKKGLLQATEKSGGVAGEGYGYLKSPMWWSGMILMVVGEACNFVAYAFTQAILVTPLGALSVVLCAILSSIFLKERLSFQGKIGCLQCVLGAIIIVMHAPEQGAADTSIETFKTLMLSVGFLIYATLAIAISLFLVFYCGPRWGKTNMLVYINICSLIGSLSVVFTQGLGGAIVHSFTVENQFTNWFVYVVLALTLITLAIEIIYLNKALNIFNTAVVTPTYYVIFTTLTIISSIVLYRGFDASPVNVITCVFGFLIICSGVALLQQPKSDKATDNDDDASSQNQTERLLPAFDDEKFMSSSEELNHIEDIGGPSSDSRDVDHHSSAIRRDSNSLWRRSRGSIDYDFSSPNNSNEYTENISLNTIRQEPRTNRRAQDSLDTISTMRLGLGKKKNQEDNKELITNTNDWADEHLL</sequence>
<dbReference type="Proteomes" id="UP000613177">
    <property type="component" value="Unassembled WGS sequence"/>
</dbReference>
<feature type="transmembrane region" description="Helical" evidence="6">
    <location>
        <begin position="189"/>
        <end position="207"/>
    </location>
</feature>
<dbReference type="PANTHER" id="PTHR12570">
    <property type="match status" value="1"/>
</dbReference>
<reference evidence="7" key="1">
    <citation type="submission" date="2021-01" db="EMBL/GenBank/DDBJ databases">
        <title>Metabolic potential, ecology and presence of endohyphal bacteria is reflected in genomic diversity of Mucoromycotina.</title>
        <authorList>
            <person name="Muszewska A."/>
            <person name="Okrasinska A."/>
            <person name="Steczkiewicz K."/>
            <person name="Drgas O."/>
            <person name="Orlowska M."/>
            <person name="Perlinska-Lenart U."/>
            <person name="Aleksandrzak-Piekarczyk T."/>
            <person name="Szatraj K."/>
            <person name="Zielenkiewicz U."/>
            <person name="Pilsyk S."/>
            <person name="Malc E."/>
            <person name="Mieczkowski P."/>
            <person name="Kruszewska J.S."/>
            <person name="Biernat P."/>
            <person name="Pawlowska J."/>
        </authorList>
    </citation>
    <scope>NUCLEOTIDE SEQUENCE</scope>
    <source>
        <strain evidence="7">WA0000018081</strain>
    </source>
</reference>
<evidence type="ECO:0008006" key="9">
    <source>
        <dbReference type="Google" id="ProtNLM"/>
    </source>
</evidence>
<dbReference type="EMBL" id="JAEPRE010000433">
    <property type="protein sequence ID" value="KAG2228509.1"/>
    <property type="molecule type" value="Genomic_DNA"/>
</dbReference>
<dbReference type="SUPFAM" id="SSF103481">
    <property type="entry name" value="Multidrug resistance efflux transporter EmrE"/>
    <property type="match status" value="1"/>
</dbReference>
<feature type="transmembrane region" description="Helical" evidence="6">
    <location>
        <begin position="213"/>
        <end position="233"/>
    </location>
</feature>
<dbReference type="AlphaFoldDB" id="A0A8H7SDT8"/>
<dbReference type="InterPro" id="IPR008521">
    <property type="entry name" value="Mg_trans_NIPA"/>
</dbReference>
<keyword evidence="8" id="KW-1185">Reference proteome</keyword>
<evidence type="ECO:0000256" key="4">
    <source>
        <dbReference type="ARBA" id="ARBA00023136"/>
    </source>
</evidence>
<evidence type="ECO:0000256" key="1">
    <source>
        <dbReference type="ARBA" id="ARBA00004141"/>
    </source>
</evidence>
<feature type="transmembrane region" description="Helical" evidence="6">
    <location>
        <begin position="348"/>
        <end position="367"/>
    </location>
</feature>
<evidence type="ECO:0000313" key="7">
    <source>
        <dbReference type="EMBL" id="KAG2228509.1"/>
    </source>
</evidence>